<evidence type="ECO:0000259" key="3">
    <source>
        <dbReference type="PROSITE" id="PS51272"/>
    </source>
</evidence>
<evidence type="ECO:0000313" key="4">
    <source>
        <dbReference type="EMBL" id="MEK8129486.1"/>
    </source>
</evidence>
<dbReference type="InterPro" id="IPR051465">
    <property type="entry name" value="Cell_Envelope_Struct_Comp"/>
</dbReference>
<dbReference type="PANTHER" id="PTHR43308">
    <property type="entry name" value="OUTER MEMBRANE PROTEIN ALPHA-RELATED"/>
    <property type="match status" value="1"/>
</dbReference>
<feature type="compositionally biased region" description="Low complexity" evidence="1">
    <location>
        <begin position="250"/>
        <end position="268"/>
    </location>
</feature>
<dbReference type="InterPro" id="IPR011042">
    <property type="entry name" value="6-blade_b-propeller_TolB-like"/>
</dbReference>
<feature type="region of interest" description="Disordered" evidence="1">
    <location>
        <begin position="233"/>
        <end position="271"/>
    </location>
</feature>
<comment type="caution">
    <text evidence="4">The sequence shown here is derived from an EMBL/GenBank/DDBJ whole genome shotgun (WGS) entry which is preliminary data.</text>
</comment>
<dbReference type="SUPFAM" id="SSF101898">
    <property type="entry name" value="NHL repeat"/>
    <property type="match status" value="1"/>
</dbReference>
<dbReference type="Proteomes" id="UP001469365">
    <property type="component" value="Unassembled WGS sequence"/>
</dbReference>
<evidence type="ECO:0000256" key="1">
    <source>
        <dbReference type="SAM" id="MobiDB-lite"/>
    </source>
</evidence>
<evidence type="ECO:0000313" key="5">
    <source>
        <dbReference type="Proteomes" id="UP001469365"/>
    </source>
</evidence>
<dbReference type="InterPro" id="IPR001119">
    <property type="entry name" value="SLH_dom"/>
</dbReference>
<feature type="domain" description="SLH" evidence="3">
    <location>
        <begin position="172"/>
        <end position="235"/>
    </location>
</feature>
<sequence length="585" mass="64470">MNKKKLASALMTGVLTIALAGQALAAPVNYGEELKNSPQTTPSISFTDVTGNHWAYPYIAEMVNKKVIEGYPDNKFRPENTISRAEFATIIVKAAGLQAKKVNYSNFSDVKITDWYSPYIETVKDYMTGFRTADGQYIFNPTAPALREDITVAMVKLKGYDVARLANRSIIEAMFKDYDGISESAKDYVSIAVANGLVSGYEDETFRAQNSITRAEAATMLWRAFMYGNDNKGVGGQGGTSTTPTPPVTQPSTNPQPTTPTQPQQPSQAAKFSVDTLVGGTGQGDVDGSVSISKINAVNSMVVDKNNNIYFLDTDKKKVRKFNNSNGTVETFKTIDSTFNWGNSSDGKTTTNYLFNYMTPMKLAYNVANDSVYLGIKYASSPNYASLIYQLTPNVQMSVYALEKRVATKIIDFISFSNQGVIISGSNRNYNEHYDAVVYNGQLATQADEMASTTDGTWIRYIGGRYKYSPVVDAIALDNQVYVFDANEGKLSKVQLFPRKLETIVTQSNISFDSVTTNNGKFYASSGLTVYEISLDGSMTTFIDGKDLTYNDGNPIQIIDQMNFDSKGNIIIYDNQNKAIRRINL</sequence>
<feature type="chain" id="PRO_5046041914" evidence="2">
    <location>
        <begin position="26"/>
        <end position="585"/>
    </location>
</feature>
<feature type="signal peptide" evidence="2">
    <location>
        <begin position="1"/>
        <end position="25"/>
    </location>
</feature>
<dbReference type="Gene3D" id="2.120.10.30">
    <property type="entry name" value="TolB, C-terminal domain"/>
    <property type="match status" value="2"/>
</dbReference>
<protein>
    <submittedName>
        <fullName evidence="4">S-layer homology domain-containing protein</fullName>
    </submittedName>
</protein>
<dbReference type="PROSITE" id="PS51272">
    <property type="entry name" value="SLH"/>
    <property type="match status" value="2"/>
</dbReference>
<dbReference type="EMBL" id="JBBPCC010000010">
    <property type="protein sequence ID" value="MEK8129486.1"/>
    <property type="molecule type" value="Genomic_DNA"/>
</dbReference>
<gene>
    <name evidence="4" type="ORF">WMW72_16395</name>
</gene>
<accession>A0ABU9DKU5</accession>
<feature type="domain" description="SLH" evidence="3">
    <location>
        <begin position="42"/>
        <end position="105"/>
    </location>
</feature>
<keyword evidence="5" id="KW-1185">Reference proteome</keyword>
<dbReference type="RefSeq" id="WP_341416597.1">
    <property type="nucleotide sequence ID" value="NZ_JBBPCC010000010.1"/>
</dbReference>
<keyword evidence="2" id="KW-0732">Signal</keyword>
<dbReference type="PANTHER" id="PTHR43308:SF5">
    <property type="entry name" value="S-LAYER PROTEIN _ PEPTIDOGLYCAN ENDO-BETA-N-ACETYLGLUCOSAMINIDASE"/>
    <property type="match status" value="1"/>
</dbReference>
<evidence type="ECO:0000256" key="2">
    <source>
        <dbReference type="SAM" id="SignalP"/>
    </source>
</evidence>
<dbReference type="Pfam" id="PF00395">
    <property type="entry name" value="SLH"/>
    <property type="match status" value="2"/>
</dbReference>
<reference evidence="4 5" key="1">
    <citation type="submission" date="2024-04" db="EMBL/GenBank/DDBJ databases">
        <title>draft genome sequnece of Paenibacillus filicis.</title>
        <authorList>
            <person name="Kim D.-U."/>
        </authorList>
    </citation>
    <scope>NUCLEOTIDE SEQUENCE [LARGE SCALE GENOMIC DNA]</scope>
    <source>
        <strain evidence="4 5">KACC14197</strain>
    </source>
</reference>
<proteinExistence type="predicted"/>
<name>A0ABU9DKU5_9BACL</name>
<organism evidence="4 5">
    <name type="scientific">Paenibacillus filicis</name>
    <dbReference type="NCBI Taxonomy" id="669464"/>
    <lineage>
        <taxon>Bacteria</taxon>
        <taxon>Bacillati</taxon>
        <taxon>Bacillota</taxon>
        <taxon>Bacilli</taxon>
        <taxon>Bacillales</taxon>
        <taxon>Paenibacillaceae</taxon>
        <taxon>Paenibacillus</taxon>
    </lineage>
</organism>